<evidence type="ECO:0000313" key="4">
    <source>
        <dbReference type="EMBL" id="MCQ4163777.1"/>
    </source>
</evidence>
<sequence length="225" mass="24208">MNRISSTGGISRKAQRGAVLFVALIFLILLTLLAVVGMNTSLLQERMTGGMRNAHLAQMGADSTVRAVEFRLWNAPANNENIECTFNSDTAYGVPCYSRGDTQYSGSNPVGALVNPKILRFRAARTYISPSIDGAHDAPADYSSTSTPESARLAQRPRYLIEELGELQADMPHSGFKPLQSGPSGGVQPFKAFRITARSTGGTQSVVRMAESVFITQVQPAIVTP</sequence>
<dbReference type="InterPro" id="IPR025746">
    <property type="entry name" value="PilX_N_dom"/>
</dbReference>
<keyword evidence="1" id="KW-0472">Membrane</keyword>
<dbReference type="InterPro" id="IPR025205">
    <property type="entry name" value="PilX/PilW_C"/>
</dbReference>
<evidence type="ECO:0000313" key="5">
    <source>
        <dbReference type="Proteomes" id="UP001165498"/>
    </source>
</evidence>
<evidence type="ECO:0000259" key="3">
    <source>
        <dbReference type="Pfam" id="PF14341"/>
    </source>
</evidence>
<proteinExistence type="predicted"/>
<dbReference type="EMBL" id="JANFQO010000003">
    <property type="protein sequence ID" value="MCQ4163777.1"/>
    <property type="molecule type" value="Genomic_DNA"/>
</dbReference>
<dbReference type="Proteomes" id="UP001165498">
    <property type="component" value="Unassembled WGS sequence"/>
</dbReference>
<keyword evidence="1" id="KW-0812">Transmembrane</keyword>
<dbReference type="Pfam" id="PF13681">
    <property type="entry name" value="PilX"/>
    <property type="match status" value="1"/>
</dbReference>
<comment type="caution">
    <text evidence="4">The sequence shown here is derived from an EMBL/GenBank/DDBJ whole genome shotgun (WGS) entry which is preliminary data.</text>
</comment>
<keyword evidence="5" id="KW-1185">Reference proteome</keyword>
<feature type="transmembrane region" description="Helical" evidence="1">
    <location>
        <begin position="20"/>
        <end position="43"/>
    </location>
</feature>
<gene>
    <name evidence="4" type="ORF">NM961_03545</name>
</gene>
<feature type="domain" description="Type 4 fimbrial biogenesis protein PilX N-terminal" evidence="3">
    <location>
        <begin position="16"/>
        <end position="63"/>
    </location>
</feature>
<accession>A0ABT1QMX5</accession>
<name>A0ABT1QMX5_9GAMM</name>
<dbReference type="Pfam" id="PF14341">
    <property type="entry name" value="PilX_N"/>
    <property type="match status" value="1"/>
</dbReference>
<organism evidence="4 5">
    <name type="scientific">Tahibacter harae</name>
    <dbReference type="NCBI Taxonomy" id="2963937"/>
    <lineage>
        <taxon>Bacteria</taxon>
        <taxon>Pseudomonadati</taxon>
        <taxon>Pseudomonadota</taxon>
        <taxon>Gammaproteobacteria</taxon>
        <taxon>Lysobacterales</taxon>
        <taxon>Rhodanobacteraceae</taxon>
        <taxon>Tahibacter</taxon>
    </lineage>
</organism>
<protein>
    <submittedName>
        <fullName evidence="4">PilX N-terminal domain-containing pilus assembly protein</fullName>
    </submittedName>
</protein>
<dbReference type="RefSeq" id="WP_255911351.1">
    <property type="nucleotide sequence ID" value="NZ_JANFQO010000003.1"/>
</dbReference>
<feature type="domain" description="PilX/PilW C-terminal" evidence="2">
    <location>
        <begin position="141"/>
        <end position="215"/>
    </location>
</feature>
<evidence type="ECO:0000259" key="2">
    <source>
        <dbReference type="Pfam" id="PF13681"/>
    </source>
</evidence>
<evidence type="ECO:0000256" key="1">
    <source>
        <dbReference type="SAM" id="Phobius"/>
    </source>
</evidence>
<keyword evidence="1" id="KW-1133">Transmembrane helix</keyword>
<reference evidence="4" key="1">
    <citation type="submission" date="2022-07" db="EMBL/GenBank/DDBJ databases">
        <title>Tahibacter sp., a new gammaproteobacterium isolated from the silt sample collected at pig farm.</title>
        <authorList>
            <person name="Chen H."/>
        </authorList>
    </citation>
    <scope>NUCLEOTIDE SEQUENCE</scope>
    <source>
        <strain evidence="4">P2K</strain>
    </source>
</reference>